<dbReference type="EMBL" id="JAPVES010000030">
    <property type="protein sequence ID" value="MCZ3372582.1"/>
    <property type="molecule type" value="Genomic_DNA"/>
</dbReference>
<dbReference type="RefSeq" id="WP_169740877.1">
    <property type="nucleotide sequence ID" value="NZ_JAPVES010000030.1"/>
</dbReference>
<dbReference type="Proteomes" id="UP001074446">
    <property type="component" value="Unassembled WGS sequence"/>
</dbReference>
<dbReference type="AlphaFoldDB" id="A0A9E5A584"/>
<gene>
    <name evidence="1" type="ORF">O3H35_08040</name>
</gene>
<evidence type="ECO:0000313" key="1">
    <source>
        <dbReference type="EMBL" id="MCZ3372582.1"/>
    </source>
</evidence>
<comment type="caution">
    <text evidence="1">The sequence shown here is derived from an EMBL/GenBank/DDBJ whole genome shotgun (WGS) entry which is preliminary data.</text>
</comment>
<reference evidence="1" key="1">
    <citation type="submission" date="2022-12" db="EMBL/GenBank/DDBJ databases">
        <title>Reclassification of two methanogenic archaea species isolated from the Kolyma lowland permafrost.</title>
        <authorList>
            <person name="Trubitsyn V.E."/>
            <person name="Rivkina E.M."/>
            <person name="Shcherbakova V.A."/>
        </authorList>
    </citation>
    <scope>NUCLEOTIDE SEQUENCE</scope>
    <source>
        <strain evidence="1">MK4</strain>
    </source>
</reference>
<protein>
    <submittedName>
        <fullName evidence="1">Uncharacterized protein</fullName>
    </submittedName>
</protein>
<proteinExistence type="predicted"/>
<sequence>MKNRRFFKASGNSFPRPQKQSFCRHQKAMLFESIRKNVACKNRRFLLCQIEAGEKCCAFF</sequence>
<accession>A0A9E5A584</accession>
<name>A0A9E5A584_9EURY</name>
<organism evidence="1">
    <name type="scientific">Methanobacterium veterum</name>
    <dbReference type="NCBI Taxonomy" id="408577"/>
    <lineage>
        <taxon>Archaea</taxon>
        <taxon>Methanobacteriati</taxon>
        <taxon>Methanobacteriota</taxon>
        <taxon>Methanomada group</taxon>
        <taxon>Methanobacteria</taxon>
        <taxon>Methanobacteriales</taxon>
        <taxon>Methanobacteriaceae</taxon>
        <taxon>Methanobacterium</taxon>
    </lineage>
</organism>